<feature type="domain" description="C2H2-type" evidence="10">
    <location>
        <begin position="671"/>
        <end position="698"/>
    </location>
</feature>
<sequence>MDEMIAENNRLIRDLMFAKKAIKSLENITTFAIELTQEVDCDCKLSTVQRIRADIQTHLTSYESFKQQITADDSTRKTSMAMTDDNAITDLISDQDVKPKTTEITRVCHHCQQIIYNDCTDQIAEDTSYESFINDSMLKTRIKAKDRSKKSMANTKTVEGYCLMTALPMPLKCFGCDHLFTKCEDFLNHINRGNVTKSYVNKSTETTENSENKTPIDRKSPKIPIYPCVEGYRCGYKGCKYTTTNRKHVVFHFTAHKTYRPYRCTANGCRQWFKTDAHLRSHQIVVHPEEFPHKKWFTCSVTDCQYKTKVHSSLTKHMRSHTDTGVRYQCDECGKSYARQRTLDEHRSVVHTGVVEYRCQHCDKTYNCLSALKTHVKQTHYKVFVCDFNGCDKQFVAEMELRAHVLLVHDSGLESNVDEVMEQTFDDSSAQYSPTQQLFESKTTDIPIYPCGEGYRCGYEGCAYTAKRERLIAKHSVVHRSDRPFRCRLNDCNQRFKTEALLNSHQINVHPEEFPDRLWLTCPTPGCEYRTKGNSNITKHIRTHTHRYGCDECDKTYATKLSLMDHKRSVHPGPDGTVKVYGCEMCDKTYPILRKLRAHIQQSHNRVFVCDFQGCDKQFGVQSHLLLHRQRVHDKSYVRPVACIWKGCEQRFDCNSKMKEHLNKHTGAKPFDCKHCDQQFATTGDRSAHMSNQHKDRPFACEWPDCQYRAAFMSRLRTHMKKHRIK</sequence>
<dbReference type="EMBL" id="CAJPVJ010011305">
    <property type="protein sequence ID" value="CAG2173723.1"/>
    <property type="molecule type" value="Genomic_DNA"/>
</dbReference>
<organism evidence="11">
    <name type="scientific">Oppiella nova</name>
    <dbReference type="NCBI Taxonomy" id="334625"/>
    <lineage>
        <taxon>Eukaryota</taxon>
        <taxon>Metazoa</taxon>
        <taxon>Ecdysozoa</taxon>
        <taxon>Arthropoda</taxon>
        <taxon>Chelicerata</taxon>
        <taxon>Arachnida</taxon>
        <taxon>Acari</taxon>
        <taxon>Acariformes</taxon>
        <taxon>Sarcoptiformes</taxon>
        <taxon>Oribatida</taxon>
        <taxon>Brachypylina</taxon>
        <taxon>Oppioidea</taxon>
        <taxon>Oppiidae</taxon>
        <taxon>Oppiella</taxon>
    </lineage>
</organism>
<evidence type="ECO:0000256" key="5">
    <source>
        <dbReference type="ARBA" id="ARBA00023015"/>
    </source>
</evidence>
<feature type="domain" description="C2H2-type" evidence="10">
    <location>
        <begin position="384"/>
        <end position="409"/>
    </location>
</feature>
<feature type="domain" description="C2H2-type" evidence="10">
    <location>
        <begin position="608"/>
        <end position="633"/>
    </location>
</feature>
<keyword evidence="3 8" id="KW-0863">Zinc-finger</keyword>
<keyword evidence="9" id="KW-0175">Coiled coil</keyword>
<dbReference type="SMART" id="SM00355">
    <property type="entry name" value="ZnF_C2H2"/>
    <property type="match status" value="15"/>
</dbReference>
<dbReference type="PROSITE" id="PS00028">
    <property type="entry name" value="ZINC_FINGER_C2H2_1"/>
    <property type="match status" value="10"/>
</dbReference>
<dbReference type="FunFam" id="3.30.160.60:FF:000032">
    <property type="entry name" value="Krueppel-like factor 4"/>
    <property type="match status" value="1"/>
</dbReference>
<dbReference type="Proteomes" id="UP000728032">
    <property type="component" value="Unassembled WGS sequence"/>
</dbReference>
<feature type="domain" description="C2H2-type" evidence="10">
    <location>
        <begin position="297"/>
        <end position="322"/>
    </location>
</feature>
<keyword evidence="5" id="KW-0805">Transcription regulation</keyword>
<keyword evidence="6" id="KW-0804">Transcription</keyword>
<evidence type="ECO:0000256" key="9">
    <source>
        <dbReference type="SAM" id="Coils"/>
    </source>
</evidence>
<dbReference type="GO" id="GO:0001228">
    <property type="term" value="F:DNA-binding transcription activator activity, RNA polymerase II-specific"/>
    <property type="evidence" value="ECO:0007669"/>
    <property type="project" value="TreeGrafter"/>
</dbReference>
<name>A0A7R9MAB3_9ACAR</name>
<evidence type="ECO:0000256" key="1">
    <source>
        <dbReference type="ARBA" id="ARBA00022723"/>
    </source>
</evidence>
<feature type="coiled-coil region" evidence="9">
    <location>
        <begin position="1"/>
        <end position="28"/>
    </location>
</feature>
<evidence type="ECO:0000256" key="7">
    <source>
        <dbReference type="ARBA" id="ARBA00023242"/>
    </source>
</evidence>
<gene>
    <name evidence="11" type="ORF">ONB1V03_LOCUS13172</name>
</gene>
<evidence type="ECO:0000259" key="10">
    <source>
        <dbReference type="PROSITE" id="PS50157"/>
    </source>
</evidence>
<evidence type="ECO:0000256" key="4">
    <source>
        <dbReference type="ARBA" id="ARBA00022833"/>
    </source>
</evidence>
<feature type="domain" description="C2H2-type" evidence="10">
    <location>
        <begin position="485"/>
        <end position="515"/>
    </location>
</feature>
<feature type="domain" description="C2H2-type" evidence="10">
    <location>
        <begin position="581"/>
        <end position="604"/>
    </location>
</feature>
<dbReference type="InterPro" id="IPR013087">
    <property type="entry name" value="Znf_C2H2_type"/>
</dbReference>
<dbReference type="PANTHER" id="PTHR24393">
    <property type="entry name" value="ZINC FINGER PROTEIN"/>
    <property type="match status" value="1"/>
</dbReference>
<keyword evidence="4" id="KW-0862">Zinc</keyword>
<reference evidence="11" key="1">
    <citation type="submission" date="2020-11" db="EMBL/GenBank/DDBJ databases">
        <authorList>
            <person name="Tran Van P."/>
        </authorList>
    </citation>
    <scope>NUCLEOTIDE SEQUENCE</scope>
</reference>
<evidence type="ECO:0000256" key="8">
    <source>
        <dbReference type="PROSITE-ProRule" id="PRU00042"/>
    </source>
</evidence>
<dbReference type="GO" id="GO:0000978">
    <property type="term" value="F:RNA polymerase II cis-regulatory region sequence-specific DNA binding"/>
    <property type="evidence" value="ECO:0007669"/>
    <property type="project" value="TreeGrafter"/>
</dbReference>
<dbReference type="SUPFAM" id="SSF57667">
    <property type="entry name" value="beta-beta-alpha zinc fingers"/>
    <property type="match status" value="8"/>
</dbReference>
<keyword evidence="2" id="KW-0677">Repeat</keyword>
<protein>
    <recommendedName>
        <fullName evidence="10">C2H2-type domain-containing protein</fullName>
    </recommendedName>
</protein>
<dbReference type="OrthoDB" id="4748970at2759"/>
<feature type="domain" description="C2H2-type" evidence="10">
    <location>
        <begin position="641"/>
        <end position="670"/>
    </location>
</feature>
<evidence type="ECO:0000256" key="6">
    <source>
        <dbReference type="ARBA" id="ARBA00023163"/>
    </source>
</evidence>
<dbReference type="Gene3D" id="3.30.160.60">
    <property type="entry name" value="Classic Zinc Finger"/>
    <property type="match status" value="7"/>
</dbReference>
<feature type="domain" description="C2H2-type" evidence="10">
    <location>
        <begin position="455"/>
        <end position="484"/>
    </location>
</feature>
<proteinExistence type="predicted"/>
<dbReference type="GO" id="GO:0008270">
    <property type="term" value="F:zinc ion binding"/>
    <property type="evidence" value="ECO:0007669"/>
    <property type="project" value="UniProtKB-KW"/>
</dbReference>
<keyword evidence="12" id="KW-1185">Reference proteome</keyword>
<accession>A0A7R9MAB3</accession>
<evidence type="ECO:0000256" key="2">
    <source>
        <dbReference type="ARBA" id="ARBA00022737"/>
    </source>
</evidence>
<evidence type="ECO:0000313" key="12">
    <source>
        <dbReference type="Proteomes" id="UP000728032"/>
    </source>
</evidence>
<dbReference type="Pfam" id="PF13912">
    <property type="entry name" value="zf-C2H2_6"/>
    <property type="match status" value="1"/>
</dbReference>
<evidence type="ECO:0000256" key="3">
    <source>
        <dbReference type="ARBA" id="ARBA00022771"/>
    </source>
</evidence>
<keyword evidence="1" id="KW-0479">Metal-binding</keyword>
<evidence type="ECO:0000313" key="11">
    <source>
        <dbReference type="EMBL" id="CAD7656536.1"/>
    </source>
</evidence>
<dbReference type="GO" id="GO:0005634">
    <property type="term" value="C:nucleus"/>
    <property type="evidence" value="ECO:0007669"/>
    <property type="project" value="TreeGrafter"/>
</dbReference>
<dbReference type="InterPro" id="IPR036236">
    <property type="entry name" value="Znf_C2H2_sf"/>
</dbReference>
<dbReference type="EMBL" id="OC926130">
    <property type="protein sequence ID" value="CAD7656536.1"/>
    <property type="molecule type" value="Genomic_DNA"/>
</dbReference>
<feature type="domain" description="C2H2-type" evidence="10">
    <location>
        <begin position="262"/>
        <end position="292"/>
    </location>
</feature>
<dbReference type="PANTHER" id="PTHR24393:SF34">
    <property type="entry name" value="PR_SET DOMAIN 13"/>
    <property type="match status" value="1"/>
</dbReference>
<keyword evidence="7" id="KW-0539">Nucleus</keyword>
<feature type="domain" description="C2H2-type" evidence="10">
    <location>
        <begin position="357"/>
        <end position="380"/>
    </location>
</feature>
<dbReference type="PROSITE" id="PS50157">
    <property type="entry name" value="ZINC_FINGER_C2H2_2"/>
    <property type="match status" value="12"/>
</dbReference>
<dbReference type="AlphaFoldDB" id="A0A7R9MAB3"/>
<feature type="domain" description="C2H2-type" evidence="10">
    <location>
        <begin position="328"/>
        <end position="356"/>
    </location>
</feature>
<dbReference type="Pfam" id="PF00096">
    <property type="entry name" value="zf-C2H2"/>
    <property type="match status" value="1"/>
</dbReference>
<feature type="domain" description="C2H2-type" evidence="10">
    <location>
        <begin position="548"/>
        <end position="576"/>
    </location>
</feature>